<dbReference type="Gene3D" id="3.30.470.20">
    <property type="entry name" value="ATP-grasp fold, B domain"/>
    <property type="match status" value="1"/>
</dbReference>
<comment type="similarity">
    <text evidence="2">Belongs to the D-alanine--D-alanine ligase family.</text>
</comment>
<keyword evidence="12" id="KW-0961">Cell wall biogenesis/degradation</keyword>
<protein>
    <submittedName>
        <fullName evidence="14">D-alanine--D-alanine ligase</fullName>
        <ecNumber evidence="14">6.3.2.4</ecNumber>
    </submittedName>
</protein>
<dbReference type="Pfam" id="PF01820">
    <property type="entry name" value="Dala_Dala_lig_N"/>
    <property type="match status" value="1"/>
</dbReference>
<dbReference type="InterPro" id="IPR011761">
    <property type="entry name" value="ATP-grasp"/>
</dbReference>
<dbReference type="FunFam" id="3.30.470.20:FF:000008">
    <property type="entry name" value="D-alanine--D-alanine ligase"/>
    <property type="match status" value="1"/>
</dbReference>
<dbReference type="AlphaFoldDB" id="A0A3B1BJI0"/>
<evidence type="ECO:0000256" key="8">
    <source>
        <dbReference type="ARBA" id="ARBA00022842"/>
    </source>
</evidence>
<keyword evidence="11" id="KW-0464">Manganese</keyword>
<evidence type="ECO:0000256" key="11">
    <source>
        <dbReference type="ARBA" id="ARBA00023211"/>
    </source>
</evidence>
<dbReference type="HAMAP" id="MF_00047">
    <property type="entry name" value="Dala_Dala_lig"/>
    <property type="match status" value="1"/>
</dbReference>
<dbReference type="GO" id="GO:0008360">
    <property type="term" value="P:regulation of cell shape"/>
    <property type="evidence" value="ECO:0007669"/>
    <property type="project" value="UniProtKB-KW"/>
</dbReference>
<dbReference type="PROSITE" id="PS00843">
    <property type="entry name" value="DALA_DALA_LIGASE_1"/>
    <property type="match status" value="1"/>
</dbReference>
<keyword evidence="9" id="KW-0133">Cell shape</keyword>
<gene>
    <name evidence="14" type="ORF">MNBD_GAMMA25-1565</name>
</gene>
<dbReference type="PANTHER" id="PTHR23132">
    <property type="entry name" value="D-ALANINE--D-ALANINE LIGASE"/>
    <property type="match status" value="1"/>
</dbReference>
<dbReference type="NCBIfam" id="TIGR01205">
    <property type="entry name" value="D_ala_D_alaTIGR"/>
    <property type="match status" value="1"/>
</dbReference>
<dbReference type="PANTHER" id="PTHR23132:SF23">
    <property type="entry name" value="D-ALANINE--D-ALANINE LIGASE B"/>
    <property type="match status" value="1"/>
</dbReference>
<dbReference type="SUPFAM" id="SSF56059">
    <property type="entry name" value="Glutathione synthetase ATP-binding domain-like"/>
    <property type="match status" value="1"/>
</dbReference>
<dbReference type="GO" id="GO:0046872">
    <property type="term" value="F:metal ion binding"/>
    <property type="evidence" value="ECO:0007669"/>
    <property type="project" value="UniProtKB-KW"/>
</dbReference>
<dbReference type="EC" id="6.3.2.4" evidence="14"/>
<evidence type="ECO:0000256" key="1">
    <source>
        <dbReference type="ARBA" id="ARBA00004496"/>
    </source>
</evidence>
<evidence type="ECO:0000313" key="14">
    <source>
        <dbReference type="EMBL" id="VAX11578.1"/>
    </source>
</evidence>
<evidence type="ECO:0000256" key="7">
    <source>
        <dbReference type="ARBA" id="ARBA00022840"/>
    </source>
</evidence>
<evidence type="ECO:0000256" key="12">
    <source>
        <dbReference type="ARBA" id="ARBA00023316"/>
    </source>
</evidence>
<dbReference type="InterPro" id="IPR011127">
    <property type="entry name" value="Dala_Dala_lig_N"/>
</dbReference>
<evidence type="ECO:0000256" key="9">
    <source>
        <dbReference type="ARBA" id="ARBA00022960"/>
    </source>
</evidence>
<dbReference type="GO" id="GO:0005524">
    <property type="term" value="F:ATP binding"/>
    <property type="evidence" value="ECO:0007669"/>
    <property type="project" value="UniProtKB-KW"/>
</dbReference>
<evidence type="ECO:0000256" key="4">
    <source>
        <dbReference type="ARBA" id="ARBA00022598"/>
    </source>
</evidence>
<accession>A0A3B1BJI0</accession>
<dbReference type="InterPro" id="IPR000291">
    <property type="entry name" value="D-Ala_lig_Van_CS"/>
</dbReference>
<proteinExistence type="inferred from homology"/>
<keyword evidence="8" id="KW-0460">Magnesium</keyword>
<dbReference type="Gene3D" id="3.40.50.20">
    <property type="match status" value="1"/>
</dbReference>
<evidence type="ECO:0000259" key="13">
    <source>
        <dbReference type="PROSITE" id="PS50975"/>
    </source>
</evidence>
<dbReference type="InterPro" id="IPR005905">
    <property type="entry name" value="D_ala_D_ala"/>
</dbReference>
<evidence type="ECO:0000256" key="2">
    <source>
        <dbReference type="ARBA" id="ARBA00010871"/>
    </source>
</evidence>
<evidence type="ECO:0000256" key="3">
    <source>
        <dbReference type="ARBA" id="ARBA00022490"/>
    </source>
</evidence>
<keyword evidence="6" id="KW-0547">Nucleotide-binding</keyword>
<dbReference type="Pfam" id="PF07478">
    <property type="entry name" value="Dala_Dala_lig_C"/>
    <property type="match status" value="1"/>
</dbReference>
<dbReference type="PIRSF" id="PIRSF039102">
    <property type="entry name" value="Ddl/VanB"/>
    <property type="match status" value="1"/>
</dbReference>
<dbReference type="InterPro" id="IPR016185">
    <property type="entry name" value="PreATP-grasp_dom_sf"/>
</dbReference>
<organism evidence="14">
    <name type="scientific">hydrothermal vent metagenome</name>
    <dbReference type="NCBI Taxonomy" id="652676"/>
    <lineage>
        <taxon>unclassified sequences</taxon>
        <taxon>metagenomes</taxon>
        <taxon>ecological metagenomes</taxon>
    </lineage>
</organism>
<dbReference type="GO" id="GO:0005829">
    <property type="term" value="C:cytosol"/>
    <property type="evidence" value="ECO:0007669"/>
    <property type="project" value="TreeGrafter"/>
</dbReference>
<dbReference type="Gene3D" id="3.30.1490.20">
    <property type="entry name" value="ATP-grasp fold, A domain"/>
    <property type="match status" value="1"/>
</dbReference>
<dbReference type="PROSITE" id="PS50975">
    <property type="entry name" value="ATP_GRASP"/>
    <property type="match status" value="1"/>
</dbReference>
<keyword evidence="3" id="KW-0963">Cytoplasm</keyword>
<keyword evidence="5" id="KW-0479">Metal-binding</keyword>
<evidence type="ECO:0000256" key="10">
    <source>
        <dbReference type="ARBA" id="ARBA00022984"/>
    </source>
</evidence>
<sequence length="325" mass="34876">MSLEDINVNAFGKVAVLMGGWSAERPVSLQSGQAVLDGFKRCGVNAWGVDVQKATVLETLRRGSFDRAFIILHGPGGEDGVIQAALDILNIPYTGSGVLASALAMDKLRCKQFFEGAGIPTPAYMVLDDDTDMEFVQACLGLPLMIKPVLGGSSLGMSKVGAGEELIPAWQQASQYQGEVIAERWVDGKEYTVAILGQQALPVIRLQTSNAFYDYAAKYQSDETRYHCPCGLSADEEARLQRLSLSAFNAVGATGWGRVDVMCAEDGTPWVIEINTVPGMTSHSLVPMAAKAAGINFDELICRILEQTLDAEQTQFTTGEINNGG</sequence>
<keyword evidence="4 14" id="KW-0436">Ligase</keyword>
<evidence type="ECO:0000256" key="6">
    <source>
        <dbReference type="ARBA" id="ARBA00022741"/>
    </source>
</evidence>
<dbReference type="EMBL" id="UOFY01000071">
    <property type="protein sequence ID" value="VAX11578.1"/>
    <property type="molecule type" value="Genomic_DNA"/>
</dbReference>
<reference evidence="14" key="1">
    <citation type="submission" date="2018-06" db="EMBL/GenBank/DDBJ databases">
        <authorList>
            <person name="Zhirakovskaya E."/>
        </authorList>
    </citation>
    <scope>NUCLEOTIDE SEQUENCE</scope>
</reference>
<dbReference type="SUPFAM" id="SSF52440">
    <property type="entry name" value="PreATP-grasp domain"/>
    <property type="match status" value="1"/>
</dbReference>
<feature type="domain" description="ATP-grasp" evidence="13">
    <location>
        <begin position="111"/>
        <end position="306"/>
    </location>
</feature>
<evidence type="ECO:0000256" key="5">
    <source>
        <dbReference type="ARBA" id="ARBA00022723"/>
    </source>
</evidence>
<comment type="subcellular location">
    <subcellularLocation>
        <location evidence="1">Cytoplasm</location>
    </subcellularLocation>
</comment>
<dbReference type="GO" id="GO:0009252">
    <property type="term" value="P:peptidoglycan biosynthetic process"/>
    <property type="evidence" value="ECO:0007669"/>
    <property type="project" value="UniProtKB-KW"/>
</dbReference>
<dbReference type="GO" id="GO:0008716">
    <property type="term" value="F:D-alanine-D-alanine ligase activity"/>
    <property type="evidence" value="ECO:0007669"/>
    <property type="project" value="UniProtKB-EC"/>
</dbReference>
<keyword evidence="7" id="KW-0067">ATP-binding</keyword>
<dbReference type="InterPro" id="IPR013815">
    <property type="entry name" value="ATP_grasp_subdomain_1"/>
</dbReference>
<dbReference type="InterPro" id="IPR011095">
    <property type="entry name" value="Dala_Dala_lig_C"/>
</dbReference>
<keyword evidence="10" id="KW-0573">Peptidoglycan synthesis</keyword>
<name>A0A3B1BJI0_9ZZZZ</name>
<dbReference type="PROSITE" id="PS00844">
    <property type="entry name" value="DALA_DALA_LIGASE_2"/>
    <property type="match status" value="1"/>
</dbReference>
<dbReference type="NCBIfam" id="NF002378">
    <property type="entry name" value="PRK01372.1"/>
    <property type="match status" value="1"/>
</dbReference>
<dbReference type="GO" id="GO:0071555">
    <property type="term" value="P:cell wall organization"/>
    <property type="evidence" value="ECO:0007669"/>
    <property type="project" value="UniProtKB-KW"/>
</dbReference>